<feature type="region of interest" description="Disordered" evidence="1">
    <location>
        <begin position="173"/>
        <end position="205"/>
    </location>
</feature>
<keyword evidence="3" id="KW-1185">Reference proteome</keyword>
<comment type="caution">
    <text evidence="2">The sequence shown here is derived from an EMBL/GenBank/DDBJ whole genome shotgun (WGS) entry which is preliminary data.</text>
</comment>
<evidence type="ECO:0000256" key="1">
    <source>
        <dbReference type="SAM" id="MobiDB-lite"/>
    </source>
</evidence>
<reference evidence="2" key="1">
    <citation type="submission" date="2020-05" db="EMBL/GenBank/DDBJ databases">
        <title>WGS assembly of Panicum virgatum.</title>
        <authorList>
            <person name="Lovell J.T."/>
            <person name="Jenkins J."/>
            <person name="Shu S."/>
            <person name="Juenger T.E."/>
            <person name="Schmutz J."/>
        </authorList>
    </citation>
    <scope>NUCLEOTIDE SEQUENCE</scope>
    <source>
        <strain evidence="2">AP13</strain>
    </source>
</reference>
<organism evidence="2 3">
    <name type="scientific">Panicum virgatum</name>
    <name type="common">Blackwell switchgrass</name>
    <dbReference type="NCBI Taxonomy" id="38727"/>
    <lineage>
        <taxon>Eukaryota</taxon>
        <taxon>Viridiplantae</taxon>
        <taxon>Streptophyta</taxon>
        <taxon>Embryophyta</taxon>
        <taxon>Tracheophyta</taxon>
        <taxon>Spermatophyta</taxon>
        <taxon>Magnoliopsida</taxon>
        <taxon>Liliopsida</taxon>
        <taxon>Poales</taxon>
        <taxon>Poaceae</taxon>
        <taxon>PACMAD clade</taxon>
        <taxon>Panicoideae</taxon>
        <taxon>Panicodae</taxon>
        <taxon>Paniceae</taxon>
        <taxon>Panicinae</taxon>
        <taxon>Panicum</taxon>
        <taxon>Panicum sect. Hiantes</taxon>
    </lineage>
</organism>
<evidence type="ECO:0000313" key="2">
    <source>
        <dbReference type="EMBL" id="KAG2536233.1"/>
    </source>
</evidence>
<evidence type="ECO:0000313" key="3">
    <source>
        <dbReference type="Proteomes" id="UP000823388"/>
    </source>
</evidence>
<feature type="compositionally biased region" description="Low complexity" evidence="1">
    <location>
        <begin position="88"/>
        <end position="102"/>
    </location>
</feature>
<name>A0A8T0MIT0_PANVG</name>
<proteinExistence type="predicted"/>
<feature type="region of interest" description="Disordered" evidence="1">
    <location>
        <begin position="66"/>
        <end position="108"/>
    </location>
</feature>
<protein>
    <submittedName>
        <fullName evidence="2">Uncharacterized protein</fullName>
    </submittedName>
</protein>
<accession>A0A8T0MIT0</accession>
<sequence>MGRVTSVPVRARHRLLQRALAAENLSGLLYAPDGRCCRRRSPAHRTASPVFVSSLCRQLGVFNTKRARTTAPRPGHRPSIPMVPAPAGQGRRPPNSPRGPRAGRLDRGRRHTRAHAPFLPPPAGPVRCTASLLRGLAGEPPGAMIAAFERSAAAWGAGRKHIRMSYRAAGKAAAQRPEQGDRGGARWRSCGWSHGGRELGSGQGW</sequence>
<dbReference type="AlphaFoldDB" id="A0A8T0MIT0"/>
<gene>
    <name evidence="2" type="ORF">PVAP13_9NG175646</name>
</gene>
<dbReference type="Proteomes" id="UP000823388">
    <property type="component" value="Chromosome 9N"/>
</dbReference>
<dbReference type="EMBL" id="CM029054">
    <property type="protein sequence ID" value="KAG2536233.1"/>
    <property type="molecule type" value="Genomic_DNA"/>
</dbReference>